<keyword evidence="3" id="KW-1185">Reference proteome</keyword>
<protein>
    <recommendedName>
        <fullName evidence="1">Methylase-associated X1 domain-containing protein</fullName>
    </recommendedName>
</protein>
<sequence length="395" mass="45168">MEYRAYSVQHHAREPLVRFMREALEASGCRILNASDPDHAPFRITFEAPDGERMGIVAYAFNANQRETKNRPEDEHRFQVKYGSEKREGKELHDLWQDPYELYTTLLVGINTERGFFVAADPVLHSPTRFFISLEYKEEHVQAIEESGWHAWEREKRDQSGLEEPTEVLVGGKPERFLEYVRFERAAKGLSQGHRSLLADKFGDLSALRIAGLEAPEPVMGPGRLHDLAAEFELTTDEILDLIQSAPRLKMAVRGWVAERHLVEQLRALPELEQCRPLEGEGQPDVEVRFPGQGPVLIECKNILRDAYADGSYKLDFQRTRAAKGDPCSRYYSPTEFQVAAACLHPRTEQWEFRYALTRELGVHEKCPGRINNRIKVTGDWASDPLEVIRSAPQA</sequence>
<dbReference type="InterPro" id="IPR046894">
    <property type="entry name" value="MTaX1"/>
</dbReference>
<organism evidence="2 3">
    <name type="scientific">Thiohalorhabdus methylotrophus</name>
    <dbReference type="NCBI Taxonomy" id="3242694"/>
    <lineage>
        <taxon>Bacteria</taxon>
        <taxon>Pseudomonadati</taxon>
        <taxon>Pseudomonadota</taxon>
        <taxon>Gammaproteobacteria</taxon>
        <taxon>Thiohalorhabdales</taxon>
        <taxon>Thiohalorhabdaceae</taxon>
        <taxon>Thiohalorhabdus</taxon>
    </lineage>
</organism>
<proteinExistence type="predicted"/>
<accession>A0ABV4TR12</accession>
<comment type="caution">
    <text evidence="2">The sequence shown here is derived from an EMBL/GenBank/DDBJ whole genome shotgun (WGS) entry which is preliminary data.</text>
</comment>
<feature type="domain" description="Methylase-associated X1" evidence="1">
    <location>
        <begin position="55"/>
        <end position="181"/>
    </location>
</feature>
<dbReference type="EMBL" id="JBGUAW010000002">
    <property type="protein sequence ID" value="MFA9459779.1"/>
    <property type="molecule type" value="Genomic_DNA"/>
</dbReference>
<evidence type="ECO:0000313" key="3">
    <source>
        <dbReference type="Proteomes" id="UP001575181"/>
    </source>
</evidence>
<dbReference type="Proteomes" id="UP001575181">
    <property type="component" value="Unassembled WGS sequence"/>
</dbReference>
<dbReference type="RefSeq" id="WP_373654566.1">
    <property type="nucleotide sequence ID" value="NZ_JBGUAW010000002.1"/>
</dbReference>
<dbReference type="Pfam" id="PF20296">
    <property type="entry name" value="MTaX1"/>
    <property type="match status" value="1"/>
</dbReference>
<evidence type="ECO:0000259" key="1">
    <source>
        <dbReference type="Pfam" id="PF20296"/>
    </source>
</evidence>
<evidence type="ECO:0000313" key="2">
    <source>
        <dbReference type="EMBL" id="MFA9459779.1"/>
    </source>
</evidence>
<name>A0ABV4TR12_9GAMM</name>
<reference evidence="2 3" key="1">
    <citation type="submission" date="2024-08" db="EMBL/GenBank/DDBJ databases">
        <title>Whole-genome sequencing of halo(alkali)philic microorganisms from hypersaline lakes.</title>
        <authorList>
            <person name="Sorokin D.Y."/>
            <person name="Merkel A.Y."/>
            <person name="Messina E."/>
            <person name="Yakimov M."/>
        </authorList>
    </citation>
    <scope>NUCLEOTIDE SEQUENCE [LARGE SCALE GENOMIC DNA]</scope>
    <source>
        <strain evidence="2 3">Cl-TMA</strain>
    </source>
</reference>
<gene>
    <name evidence="2" type="ORF">ACERLL_02930</name>
</gene>